<dbReference type="RefSeq" id="WP_156990853.1">
    <property type="nucleotide sequence ID" value="NZ_CP060286.1"/>
</dbReference>
<dbReference type="Proteomes" id="UP000515909">
    <property type="component" value="Chromosome"/>
</dbReference>
<keyword evidence="15" id="KW-1185">Reference proteome</keyword>
<dbReference type="PANTHER" id="PTHR42713:SF3">
    <property type="entry name" value="TRANSCRIPTIONAL REGULATORY PROTEIN HPTR"/>
    <property type="match status" value="1"/>
</dbReference>
<dbReference type="InterPro" id="IPR018062">
    <property type="entry name" value="HTH_AraC-typ_CS"/>
</dbReference>
<evidence type="ECO:0000313" key="15">
    <source>
        <dbReference type="Proteomes" id="UP000469440"/>
    </source>
</evidence>
<dbReference type="OrthoDB" id="9779069at2"/>
<evidence type="ECO:0000313" key="13">
    <source>
        <dbReference type="EMBL" id="MVB11763.1"/>
    </source>
</evidence>
<reference evidence="14 16" key="2">
    <citation type="submission" date="2020-08" db="EMBL/GenBank/DDBJ databases">
        <title>The isolate Caproiciproducens sp. 7D4C2 produces n-caproate at mildly acidic conditions from hexoses: genome and rBOX comparison with related strains and chain-elongating bacteria.</title>
        <authorList>
            <person name="Esquivel-Elizondo S."/>
            <person name="Bagci C."/>
            <person name="Temovska M."/>
            <person name="Jeon B.S."/>
            <person name="Bessarab I."/>
            <person name="Williams R.B.H."/>
            <person name="Huson D.H."/>
            <person name="Angenent L.T."/>
        </authorList>
    </citation>
    <scope>NUCLEOTIDE SEQUENCE [LARGE SCALE GENOMIC DNA]</scope>
    <source>
        <strain evidence="14 16">7D4C2</strain>
    </source>
</reference>
<dbReference type="SUPFAM" id="SSF52172">
    <property type="entry name" value="CheY-like"/>
    <property type="match status" value="1"/>
</dbReference>
<evidence type="ECO:0000256" key="8">
    <source>
        <dbReference type="ARBA" id="ARBA00023163"/>
    </source>
</evidence>
<keyword evidence="4 10" id="KW-0597">Phosphoprotein</keyword>
<dbReference type="GO" id="GO:0005737">
    <property type="term" value="C:cytoplasm"/>
    <property type="evidence" value="ECO:0007669"/>
    <property type="project" value="UniProtKB-SubCell"/>
</dbReference>
<dbReference type="GO" id="GO:0003700">
    <property type="term" value="F:DNA-binding transcription factor activity"/>
    <property type="evidence" value="ECO:0007669"/>
    <property type="project" value="InterPro"/>
</dbReference>
<sequence>MYKILIAEDEDIIRKGLVFSIPWAQMDCSVIDEVRNGVEGIEKIREHQPDILIVDVNMPVMDGLEMIRQTYEKYDYIAIILSGYSNFEYAQQAICCGAMGYLLKPLKIEELKDAILRAQKECEVRRAYVNKQFSKEEWKHFNLLKEGREAAGSDEVAQRMLDYIAAHYREKIILQDVVKQLSYSETLLNKRFKEATGITFIEYLNRYRIQKALKLLQNRHGTISEVAWECGIGDYKYFGTVFKKYIGCSPKEYLTEIGGL</sequence>
<evidence type="ECO:0000313" key="14">
    <source>
        <dbReference type="EMBL" id="QNK40202.1"/>
    </source>
</evidence>
<dbReference type="InterPro" id="IPR009057">
    <property type="entry name" value="Homeodomain-like_sf"/>
</dbReference>
<evidence type="ECO:0000256" key="7">
    <source>
        <dbReference type="ARBA" id="ARBA00023125"/>
    </source>
</evidence>
<dbReference type="AlphaFoldDB" id="A0A6N8I2J6"/>
<evidence type="ECO:0000256" key="2">
    <source>
        <dbReference type="ARBA" id="ARBA00018672"/>
    </source>
</evidence>
<dbReference type="Pfam" id="PF12833">
    <property type="entry name" value="HTH_18"/>
    <property type="match status" value="1"/>
</dbReference>
<dbReference type="CDD" id="cd17536">
    <property type="entry name" value="REC_YesN-like"/>
    <property type="match status" value="1"/>
</dbReference>
<evidence type="ECO:0000256" key="10">
    <source>
        <dbReference type="PROSITE-ProRule" id="PRU00169"/>
    </source>
</evidence>
<proteinExistence type="predicted"/>
<dbReference type="SMART" id="SM00342">
    <property type="entry name" value="HTH_ARAC"/>
    <property type="match status" value="1"/>
</dbReference>
<evidence type="ECO:0000256" key="4">
    <source>
        <dbReference type="ARBA" id="ARBA00022553"/>
    </source>
</evidence>
<evidence type="ECO:0000256" key="1">
    <source>
        <dbReference type="ARBA" id="ARBA00004496"/>
    </source>
</evidence>
<dbReference type="Gene3D" id="3.40.50.2300">
    <property type="match status" value="1"/>
</dbReference>
<dbReference type="PROSITE" id="PS01124">
    <property type="entry name" value="HTH_ARAC_FAMILY_2"/>
    <property type="match status" value="1"/>
</dbReference>
<reference evidence="13 15" key="1">
    <citation type="submission" date="2019-09" db="EMBL/GenBank/DDBJ databases">
        <title>Genome sequence of Clostridium sp. EA1.</title>
        <authorList>
            <person name="Poehlein A."/>
            <person name="Bengelsdorf F.R."/>
            <person name="Daniel R."/>
        </authorList>
    </citation>
    <scope>NUCLEOTIDE SEQUENCE [LARGE SCALE GENOMIC DNA]</scope>
    <source>
        <strain evidence="13 15">EA1</strain>
    </source>
</reference>
<dbReference type="SUPFAM" id="SSF46689">
    <property type="entry name" value="Homeodomain-like"/>
    <property type="match status" value="2"/>
</dbReference>
<keyword evidence="5" id="KW-0902">Two-component regulatory system</keyword>
<evidence type="ECO:0000313" key="16">
    <source>
        <dbReference type="Proteomes" id="UP000515909"/>
    </source>
</evidence>
<evidence type="ECO:0000256" key="5">
    <source>
        <dbReference type="ARBA" id="ARBA00023012"/>
    </source>
</evidence>
<dbReference type="InterPro" id="IPR011006">
    <property type="entry name" value="CheY-like_superfamily"/>
</dbReference>
<feature type="modified residue" description="4-aspartylphosphate" evidence="10">
    <location>
        <position position="55"/>
    </location>
</feature>
<keyword evidence="8" id="KW-0804">Transcription</keyword>
<keyword evidence="3" id="KW-0963">Cytoplasm</keyword>
<accession>A0A6N8I2J6</accession>
<organism evidence="13 15">
    <name type="scientific">Caproicibacter fermentans</name>
    <dbReference type="NCBI Taxonomy" id="2576756"/>
    <lineage>
        <taxon>Bacteria</taxon>
        <taxon>Bacillati</taxon>
        <taxon>Bacillota</taxon>
        <taxon>Clostridia</taxon>
        <taxon>Eubacteriales</taxon>
        <taxon>Acutalibacteraceae</taxon>
        <taxon>Caproicibacter</taxon>
    </lineage>
</organism>
<feature type="domain" description="HTH araC/xylS-type" evidence="11">
    <location>
        <begin position="158"/>
        <end position="256"/>
    </location>
</feature>
<dbReference type="PROSITE" id="PS50110">
    <property type="entry name" value="RESPONSE_REGULATORY"/>
    <property type="match status" value="1"/>
</dbReference>
<dbReference type="InterPro" id="IPR018060">
    <property type="entry name" value="HTH_AraC"/>
</dbReference>
<evidence type="ECO:0000259" key="11">
    <source>
        <dbReference type="PROSITE" id="PS01124"/>
    </source>
</evidence>
<gene>
    <name evidence="13" type="ORF">CAFE_24880</name>
    <name evidence="14" type="ORF">HCR03_16205</name>
</gene>
<dbReference type="PROSITE" id="PS00041">
    <property type="entry name" value="HTH_ARAC_FAMILY_1"/>
    <property type="match status" value="1"/>
</dbReference>
<evidence type="ECO:0000256" key="3">
    <source>
        <dbReference type="ARBA" id="ARBA00022490"/>
    </source>
</evidence>
<feature type="domain" description="Response regulatory" evidence="12">
    <location>
        <begin position="3"/>
        <end position="119"/>
    </location>
</feature>
<name>A0A6N8I2J6_9FIRM</name>
<dbReference type="SMART" id="SM00448">
    <property type="entry name" value="REC"/>
    <property type="match status" value="1"/>
</dbReference>
<evidence type="ECO:0000256" key="6">
    <source>
        <dbReference type="ARBA" id="ARBA00023015"/>
    </source>
</evidence>
<dbReference type="InterPro" id="IPR001789">
    <property type="entry name" value="Sig_transdc_resp-reg_receiver"/>
</dbReference>
<accession>A0A7G8T9B1</accession>
<dbReference type="Pfam" id="PF00072">
    <property type="entry name" value="Response_reg"/>
    <property type="match status" value="1"/>
</dbReference>
<comment type="function">
    <text evidence="9">May play the central regulatory role in sporulation. It may be an element of the effector pathway responsible for the activation of sporulation genes in response to nutritional stress. Spo0A may act in concert with spo0H (a sigma factor) to control the expression of some genes that are critical to the sporulation process.</text>
</comment>
<dbReference type="PANTHER" id="PTHR42713">
    <property type="entry name" value="HISTIDINE KINASE-RELATED"/>
    <property type="match status" value="1"/>
</dbReference>
<dbReference type="InterPro" id="IPR051552">
    <property type="entry name" value="HptR"/>
</dbReference>
<dbReference type="GO" id="GO:0043565">
    <property type="term" value="F:sequence-specific DNA binding"/>
    <property type="evidence" value="ECO:0007669"/>
    <property type="project" value="InterPro"/>
</dbReference>
<comment type="subcellular location">
    <subcellularLocation>
        <location evidence="1">Cytoplasm</location>
    </subcellularLocation>
</comment>
<dbReference type="GO" id="GO:0000160">
    <property type="term" value="P:phosphorelay signal transduction system"/>
    <property type="evidence" value="ECO:0007669"/>
    <property type="project" value="UniProtKB-KW"/>
</dbReference>
<protein>
    <recommendedName>
        <fullName evidence="2">Stage 0 sporulation protein A homolog</fullName>
    </recommendedName>
</protein>
<evidence type="ECO:0000256" key="9">
    <source>
        <dbReference type="ARBA" id="ARBA00024867"/>
    </source>
</evidence>
<evidence type="ECO:0000259" key="12">
    <source>
        <dbReference type="PROSITE" id="PS50110"/>
    </source>
</evidence>
<dbReference type="EMBL" id="VWXL01000073">
    <property type="protein sequence ID" value="MVB11763.1"/>
    <property type="molecule type" value="Genomic_DNA"/>
</dbReference>
<dbReference type="Gene3D" id="1.10.10.60">
    <property type="entry name" value="Homeodomain-like"/>
    <property type="match status" value="2"/>
</dbReference>
<keyword evidence="7" id="KW-0238">DNA-binding</keyword>
<keyword evidence="6" id="KW-0805">Transcription regulation</keyword>
<dbReference type="EMBL" id="CP060286">
    <property type="protein sequence ID" value="QNK40202.1"/>
    <property type="molecule type" value="Genomic_DNA"/>
</dbReference>
<dbReference type="Proteomes" id="UP000469440">
    <property type="component" value="Unassembled WGS sequence"/>
</dbReference>
<dbReference type="KEGG" id="cfem:HCR03_16205"/>